<reference evidence="4" key="1">
    <citation type="submission" date="2019-10" db="EMBL/GenBank/DDBJ databases">
        <title>Metagenomic sequencing of thiosulfate-disproportionating enrichment culture.</title>
        <authorList>
            <person name="Umezawa K."/>
            <person name="Kojima H."/>
            <person name="Fukui M."/>
        </authorList>
    </citation>
    <scope>NUCLEOTIDE SEQUENCE</scope>
    <source>
        <strain evidence="4">45J</strain>
    </source>
</reference>
<dbReference type="PANTHER" id="PTHR11851:SF49">
    <property type="entry name" value="MITOCHONDRIAL-PROCESSING PEPTIDASE SUBUNIT ALPHA"/>
    <property type="match status" value="1"/>
</dbReference>
<dbReference type="GO" id="GO:0046872">
    <property type="term" value="F:metal ion binding"/>
    <property type="evidence" value="ECO:0007669"/>
    <property type="project" value="InterPro"/>
</dbReference>
<evidence type="ECO:0000259" key="3">
    <source>
        <dbReference type="Pfam" id="PF05193"/>
    </source>
</evidence>
<dbReference type="PROSITE" id="PS00143">
    <property type="entry name" value="INSULINASE"/>
    <property type="match status" value="1"/>
</dbReference>
<feature type="domain" description="Peptidase M16 N-terminal" evidence="2">
    <location>
        <begin position="13"/>
        <end position="158"/>
    </location>
</feature>
<name>A0A5J4L0C3_9ZZZZ</name>
<dbReference type="FunFam" id="3.30.830.10:FF:000008">
    <property type="entry name" value="Mitochondrial-processing peptidase subunit beta"/>
    <property type="match status" value="1"/>
</dbReference>
<dbReference type="GO" id="GO:0006508">
    <property type="term" value="P:proteolysis"/>
    <property type="evidence" value="ECO:0007669"/>
    <property type="project" value="InterPro"/>
</dbReference>
<protein>
    <submittedName>
        <fullName evidence="4">Insulinase family protein</fullName>
    </submittedName>
</protein>
<proteinExistence type="inferred from homology"/>
<dbReference type="PANTHER" id="PTHR11851">
    <property type="entry name" value="METALLOPROTEASE"/>
    <property type="match status" value="1"/>
</dbReference>
<evidence type="ECO:0000259" key="2">
    <source>
        <dbReference type="Pfam" id="PF00675"/>
    </source>
</evidence>
<gene>
    <name evidence="4" type="ORF">A45J_1440</name>
</gene>
<dbReference type="EMBL" id="BLAB01000001">
    <property type="protein sequence ID" value="GER93685.1"/>
    <property type="molecule type" value="Genomic_DNA"/>
</dbReference>
<feature type="domain" description="Peptidase M16 C-terminal" evidence="3">
    <location>
        <begin position="166"/>
        <end position="338"/>
    </location>
</feature>
<comment type="similarity">
    <text evidence="1">Belongs to the peptidase M16 family.</text>
</comment>
<dbReference type="AlphaFoldDB" id="A0A5J4L0C3"/>
<dbReference type="InterPro" id="IPR050361">
    <property type="entry name" value="MPP/UQCRC_Complex"/>
</dbReference>
<dbReference type="InterPro" id="IPR001431">
    <property type="entry name" value="Pept_M16_Zn_BS"/>
</dbReference>
<dbReference type="Pfam" id="PF05193">
    <property type="entry name" value="Peptidase_M16_C"/>
    <property type="match status" value="1"/>
</dbReference>
<accession>A0A5J4L0C3</accession>
<sequence length="414" mass="46851">MFTKLHLDNGIPVVMEQLKNYRSVILGIWVKVGSRNETHDKNGISHFLEHMFFKGTKKRTATDISIDIDSLGGDLNAFTSRENTAFYVKVLDEYIDKGVELLSDIFLHSTFPQEEIEKEKGVIKEEIKLVEDTPDDYIHDLFSKTVWGDSGLGQPVLGRRETVKAFTHEDLISHVRKYYGTTDTVVACAGNFEPNHIISLLNHYFGSLRRGSEPELFSSPSFKSEIAIYPKDLSEVHICFGVEGLPYASKDRYTIAILNSILGASVSSRLFQEIREKKGYAYSIYSFVSSYIDTGFWAVYSGTGRKKALTVTELIIKEMKGLYETISETELRRAKDQLKGNLVLGLESTSSRMQSIARQEIYYGRYFSQKEIMKEIEAVTLDAVKSLSKRLINDGKMSLTVLGPVKGEDFRGLF</sequence>
<dbReference type="InterPro" id="IPR011765">
    <property type="entry name" value="Pept_M16_N"/>
</dbReference>
<dbReference type="Gene3D" id="3.30.830.10">
    <property type="entry name" value="Metalloenzyme, LuxS/M16 peptidase-like"/>
    <property type="match status" value="2"/>
</dbReference>
<evidence type="ECO:0000256" key="1">
    <source>
        <dbReference type="ARBA" id="ARBA00007261"/>
    </source>
</evidence>
<dbReference type="InterPro" id="IPR007863">
    <property type="entry name" value="Peptidase_M16_C"/>
</dbReference>
<comment type="caution">
    <text evidence="4">The sequence shown here is derived from an EMBL/GenBank/DDBJ whole genome shotgun (WGS) entry which is preliminary data.</text>
</comment>
<dbReference type="Pfam" id="PF00675">
    <property type="entry name" value="Peptidase_M16"/>
    <property type="match status" value="1"/>
</dbReference>
<dbReference type="InterPro" id="IPR011249">
    <property type="entry name" value="Metalloenz_LuxS/M16"/>
</dbReference>
<dbReference type="GO" id="GO:0004222">
    <property type="term" value="F:metalloendopeptidase activity"/>
    <property type="evidence" value="ECO:0007669"/>
    <property type="project" value="InterPro"/>
</dbReference>
<organism evidence="4">
    <name type="scientific">hot springs metagenome</name>
    <dbReference type="NCBI Taxonomy" id="433727"/>
    <lineage>
        <taxon>unclassified sequences</taxon>
        <taxon>metagenomes</taxon>
        <taxon>ecological metagenomes</taxon>
    </lineage>
</organism>
<dbReference type="SUPFAM" id="SSF63411">
    <property type="entry name" value="LuxS/MPP-like metallohydrolase"/>
    <property type="match status" value="2"/>
</dbReference>
<evidence type="ECO:0000313" key="4">
    <source>
        <dbReference type="EMBL" id="GER93685.1"/>
    </source>
</evidence>